<evidence type="ECO:0000313" key="2">
    <source>
        <dbReference type="Proteomes" id="UP001164459"/>
    </source>
</evidence>
<organism evidence="1 2">
    <name type="scientific">Nannocystis punicea</name>
    <dbReference type="NCBI Taxonomy" id="2995304"/>
    <lineage>
        <taxon>Bacteria</taxon>
        <taxon>Pseudomonadati</taxon>
        <taxon>Myxococcota</taxon>
        <taxon>Polyangia</taxon>
        <taxon>Nannocystales</taxon>
        <taxon>Nannocystaceae</taxon>
        <taxon>Nannocystis</taxon>
    </lineage>
</organism>
<sequence>MSFLRLLLVKKFQPRWFLCLLLTGCPEGQDGSFPCGDNGGSCDAATELCIVGGPDRCSTCVPLPAACNEDSTCGCVPPGTDPLYGSFACEDAGMCEEEGDGRVLTCAQIAWGCG</sequence>
<keyword evidence="2" id="KW-1185">Reference proteome</keyword>
<dbReference type="RefSeq" id="WP_269038923.1">
    <property type="nucleotide sequence ID" value="NZ_CP114040.1"/>
</dbReference>
<proteinExistence type="predicted"/>
<evidence type="ECO:0008006" key="3">
    <source>
        <dbReference type="Google" id="ProtNLM"/>
    </source>
</evidence>
<protein>
    <recommendedName>
        <fullName evidence="3">Lipoprotein</fullName>
    </recommendedName>
</protein>
<dbReference type="EMBL" id="CP114040">
    <property type="protein sequence ID" value="WAS96561.1"/>
    <property type="molecule type" value="Genomic_DNA"/>
</dbReference>
<evidence type="ECO:0000313" key="1">
    <source>
        <dbReference type="EMBL" id="WAS96561.1"/>
    </source>
</evidence>
<accession>A0ABY7HBB4</accession>
<dbReference type="Proteomes" id="UP001164459">
    <property type="component" value="Chromosome"/>
</dbReference>
<name>A0ABY7HBB4_9BACT</name>
<gene>
    <name evidence="1" type="ORF">O0S08_10420</name>
</gene>
<reference evidence="1" key="1">
    <citation type="submission" date="2022-11" db="EMBL/GenBank/DDBJ databases">
        <title>Minimal conservation of predation-associated metabolite biosynthetic gene clusters underscores biosynthetic potential of Myxococcota including descriptions for ten novel species: Archangium lansinium sp. nov., Myxococcus landrumus sp. nov., Nannocystis bai.</title>
        <authorList>
            <person name="Ahearne A."/>
            <person name="Stevens C."/>
            <person name="Dowd S."/>
        </authorList>
    </citation>
    <scope>NUCLEOTIDE SEQUENCE</scope>
    <source>
        <strain evidence="1">Fl3</strain>
    </source>
</reference>